<feature type="signal peptide" evidence="1">
    <location>
        <begin position="1"/>
        <end position="16"/>
    </location>
</feature>
<gene>
    <name evidence="3" type="ORF">DME_LOCUS3306</name>
</gene>
<dbReference type="WBParaSite" id="DME_0000965601-mRNA-1">
    <property type="protein sequence ID" value="DME_0000965601-mRNA-1"/>
    <property type="gene ID" value="DME_0000965601"/>
</dbReference>
<protein>
    <recommendedName>
        <fullName evidence="2">C2 domain-containing protein</fullName>
    </recommendedName>
</protein>
<dbReference type="EMBL" id="UYYG01000121">
    <property type="protein sequence ID" value="VDN53333.1"/>
    <property type="molecule type" value="Genomic_DNA"/>
</dbReference>
<evidence type="ECO:0000259" key="2">
    <source>
        <dbReference type="Pfam" id="PF25330"/>
    </source>
</evidence>
<feature type="domain" description="C2" evidence="2">
    <location>
        <begin position="25"/>
        <end position="76"/>
    </location>
</feature>
<reference evidence="3 5" key="2">
    <citation type="submission" date="2018-11" db="EMBL/GenBank/DDBJ databases">
        <authorList>
            <consortium name="Pathogen Informatics"/>
        </authorList>
    </citation>
    <scope>NUCLEOTIDE SEQUENCE [LARGE SCALE GENOMIC DNA]</scope>
</reference>
<name>A0A0N4UNZ1_DRAME</name>
<reference evidence="6" key="1">
    <citation type="submission" date="2017-02" db="UniProtKB">
        <authorList>
            <consortium name="WormBaseParasite"/>
        </authorList>
    </citation>
    <scope>IDENTIFICATION</scope>
</reference>
<feature type="chain" id="PRO_5033232870" description="C2 domain-containing protein" evidence="1">
    <location>
        <begin position="17"/>
        <end position="90"/>
    </location>
</feature>
<dbReference type="Proteomes" id="UP000038040">
    <property type="component" value="Unplaced"/>
</dbReference>
<organism evidence="4 6">
    <name type="scientific">Dracunculus medinensis</name>
    <name type="common">Guinea worm</name>
    <dbReference type="NCBI Taxonomy" id="318479"/>
    <lineage>
        <taxon>Eukaryota</taxon>
        <taxon>Metazoa</taxon>
        <taxon>Ecdysozoa</taxon>
        <taxon>Nematoda</taxon>
        <taxon>Chromadorea</taxon>
        <taxon>Rhabditida</taxon>
        <taxon>Spirurina</taxon>
        <taxon>Dracunculoidea</taxon>
        <taxon>Dracunculidae</taxon>
        <taxon>Dracunculus</taxon>
    </lineage>
</organism>
<sequence length="90" mass="10645">MIYFILILSTFLNSQCVSYDKKIDFWIELELKRLEWIRGCLNTADCINPRIVIRKTNLLNNEELSISWRITAYTVKVSLSRKISEQPTFS</sequence>
<evidence type="ECO:0000256" key="1">
    <source>
        <dbReference type="SAM" id="SignalP"/>
    </source>
</evidence>
<evidence type="ECO:0000313" key="4">
    <source>
        <dbReference type="Proteomes" id="UP000038040"/>
    </source>
</evidence>
<dbReference type="Pfam" id="PF25330">
    <property type="entry name" value="C2_nem"/>
    <property type="match status" value="1"/>
</dbReference>
<keyword evidence="5" id="KW-1185">Reference proteome</keyword>
<evidence type="ECO:0000313" key="5">
    <source>
        <dbReference type="Proteomes" id="UP000274756"/>
    </source>
</evidence>
<dbReference type="Proteomes" id="UP000274756">
    <property type="component" value="Unassembled WGS sequence"/>
</dbReference>
<evidence type="ECO:0000313" key="3">
    <source>
        <dbReference type="EMBL" id="VDN53333.1"/>
    </source>
</evidence>
<accession>A0A0N4UNZ1</accession>
<dbReference type="InterPro" id="IPR057569">
    <property type="entry name" value="C2_nem"/>
</dbReference>
<keyword evidence="1" id="KW-0732">Signal</keyword>
<proteinExistence type="predicted"/>
<dbReference type="AlphaFoldDB" id="A0A0N4UNZ1"/>
<evidence type="ECO:0000313" key="6">
    <source>
        <dbReference type="WBParaSite" id="DME_0000965601-mRNA-1"/>
    </source>
</evidence>